<geneLocation type="plasmid" evidence="2">
    <name>pTi_CFBP7129</name>
</geneLocation>
<evidence type="ECO:0000313" key="2">
    <source>
        <dbReference type="EMBL" id="ASK47997.1"/>
    </source>
</evidence>
<dbReference type="AlphaFoldDB" id="A0A2Z2PYT9"/>
<keyword evidence="1" id="KW-1133">Transmembrane helix</keyword>
<sequence>MLLLEFLFFSAAFVAVILLAAHQIVAQIKEYRFYKSNGGDFSVDSGIDNLKLDERVYINALGLTNWQRFYLFRPFYIALLIAFAGMMIFSLF</sequence>
<feature type="transmembrane region" description="Helical" evidence="1">
    <location>
        <begin position="70"/>
        <end position="91"/>
    </location>
</feature>
<protein>
    <submittedName>
        <fullName evidence="2">Uncharacterized protein</fullName>
    </submittedName>
</protein>
<keyword evidence="1" id="KW-0812">Transmembrane</keyword>
<keyword evidence="1" id="KW-0472">Membrane</keyword>
<feature type="transmembrane region" description="Helical" evidence="1">
    <location>
        <begin position="6"/>
        <end position="26"/>
    </location>
</feature>
<organism evidence="2">
    <name type="scientific">Agrobacterium deltaense</name>
    <dbReference type="NCBI Taxonomy" id="1183412"/>
    <lineage>
        <taxon>Bacteria</taxon>
        <taxon>Pseudomonadati</taxon>
        <taxon>Pseudomonadota</taxon>
        <taxon>Alphaproteobacteria</taxon>
        <taxon>Hyphomicrobiales</taxon>
        <taxon>Rhizobiaceae</taxon>
        <taxon>Rhizobium/Agrobacterium group</taxon>
        <taxon>Agrobacterium</taxon>
    </lineage>
</organism>
<dbReference type="EMBL" id="KY000066">
    <property type="protein sequence ID" value="ASK47997.1"/>
    <property type="molecule type" value="Genomic_DNA"/>
</dbReference>
<reference evidence="2" key="1">
    <citation type="submission" date="2016-10" db="EMBL/GenBank/DDBJ databases">
        <title>Agrobacterium Ti plasmids: Classification based on T-DNA and Vir regions organization.</title>
        <authorList>
            <person name="Nabi N."/>
            <person name="Vial L."/>
            <person name="Ben Hafsa A."/>
            <person name="Chapulliot D."/>
            <person name="Berard A."/>
            <person name="Chauveau A."/>
            <person name="Le Paslier M.-C."/>
            <person name="Harzallah Skhiri F."/>
            <person name="Brunel D."/>
            <person name="Nesme X."/>
            <person name="Chaouachi M."/>
        </authorList>
    </citation>
    <scope>NUCLEOTIDE SEQUENCE</scope>
    <source>
        <strain evidence="2">CFBP7129</strain>
        <plasmid evidence="2">pTi_CFBP7129</plasmid>
    </source>
</reference>
<evidence type="ECO:0000256" key="1">
    <source>
        <dbReference type="SAM" id="Phobius"/>
    </source>
</evidence>
<accession>A0A2Z2PYT9</accession>
<dbReference type="RefSeq" id="WP_172690820.1">
    <property type="nucleotide sequence ID" value="NZ_KY000066.1"/>
</dbReference>
<proteinExistence type="predicted"/>
<name>A0A2Z2PYT9_9HYPH</name>
<keyword evidence="2" id="KW-0614">Plasmid</keyword>